<proteinExistence type="predicted"/>
<evidence type="ECO:0000256" key="3">
    <source>
        <dbReference type="ARBA" id="ARBA00022512"/>
    </source>
</evidence>
<dbReference type="SMART" id="SM01045">
    <property type="entry name" value="BURP"/>
    <property type="match status" value="1"/>
</dbReference>
<sequence>MASSTFAIVLFVIALTFPTSHFAAHISSSSFTALNQLKYWSENVQGTMPGNLLSKLSPLSKEQTEHFTSLASEKNLPFDANLCSLANLACLSKARVDSFLDKNNYGYGRISPNVVLHVDPFSFFRLSLLKQGNMVHLSSLENQLPQQSFLPSQTASKISVTENDLRKLFPQSFESPQTKDAIQYTLIYCNTPALKEEPQSCAKSLEEMIEFSKTVIGDKNLVALASKNTEGSRKELMVGRVEKLKYGKTVACHQLFLPFATYFCHLLSNIEVYAVDVVEPRTKVPVNTVTVVCHMDTSGWSPDHVALKILKTSPGQSEACHWMSQSDLIFISQGKN</sequence>
<feature type="domain" description="BURP" evidence="8">
    <location>
        <begin position="123"/>
        <end position="333"/>
    </location>
</feature>
<dbReference type="OrthoDB" id="902148at2759"/>
<dbReference type="Pfam" id="PF03181">
    <property type="entry name" value="BURP"/>
    <property type="match status" value="1"/>
</dbReference>
<evidence type="ECO:0000259" key="8">
    <source>
        <dbReference type="PROSITE" id="PS51277"/>
    </source>
</evidence>
<evidence type="ECO:0000256" key="6">
    <source>
        <dbReference type="ARBA" id="ARBA00023180"/>
    </source>
</evidence>
<keyword evidence="5 7" id="KW-0732">Signal</keyword>
<evidence type="ECO:0000256" key="5">
    <source>
        <dbReference type="ARBA" id="ARBA00022729"/>
    </source>
</evidence>
<name>A0A6P6WT90_COFAR</name>
<dbReference type="AlphaFoldDB" id="A0A6P6WT90"/>
<evidence type="ECO:0000256" key="4">
    <source>
        <dbReference type="ARBA" id="ARBA00022523"/>
    </source>
</evidence>
<feature type="signal peptide" evidence="7">
    <location>
        <begin position="1"/>
        <end position="23"/>
    </location>
</feature>
<keyword evidence="3" id="KW-0964">Secreted</keyword>
<gene>
    <name evidence="10" type="primary">LOC113735904</name>
</gene>
<dbReference type="InterPro" id="IPR004873">
    <property type="entry name" value="BURP_dom"/>
</dbReference>
<dbReference type="GeneID" id="113735904"/>
<evidence type="ECO:0000256" key="1">
    <source>
        <dbReference type="ARBA" id="ARBA00004191"/>
    </source>
</evidence>
<reference evidence="10" key="2">
    <citation type="submission" date="2025-08" db="UniProtKB">
        <authorList>
            <consortium name="RefSeq"/>
        </authorList>
    </citation>
    <scope>IDENTIFICATION</scope>
    <source>
        <tissue evidence="10">Leaves</tissue>
    </source>
</reference>
<dbReference type="PANTHER" id="PTHR31458">
    <property type="entry name" value="POLYGALACTURONASE 1 BETA-LIKE PROTEIN 2"/>
    <property type="match status" value="1"/>
</dbReference>
<feature type="chain" id="PRO_5027714502" evidence="7">
    <location>
        <begin position="24"/>
        <end position="336"/>
    </location>
</feature>
<evidence type="ECO:0000313" key="10">
    <source>
        <dbReference type="RefSeq" id="XP_027118673.1"/>
    </source>
</evidence>
<keyword evidence="4" id="KW-0052">Apoplast</keyword>
<reference evidence="9" key="1">
    <citation type="journal article" date="2025" name="Foods">
        <title>Unveiling the Microbial Signatures of Arabica Coffee Cherries: Insights into Ripeness Specific Diversity, Functional Traits, and Implications for Quality and Safety.</title>
        <authorList>
            <consortium name="RefSeq"/>
            <person name="Tenea G.N."/>
            <person name="Cifuentes V."/>
            <person name="Reyes P."/>
            <person name="Cevallos-Vallejos M."/>
        </authorList>
    </citation>
    <scope>NUCLEOTIDE SEQUENCE [LARGE SCALE GENOMIC DNA]</scope>
</reference>
<dbReference type="Proteomes" id="UP001652660">
    <property type="component" value="Chromosome 3c"/>
</dbReference>
<evidence type="ECO:0000256" key="7">
    <source>
        <dbReference type="SAM" id="SignalP"/>
    </source>
</evidence>
<evidence type="ECO:0000313" key="9">
    <source>
        <dbReference type="Proteomes" id="UP001652660"/>
    </source>
</evidence>
<dbReference type="PANTHER" id="PTHR31458:SF16">
    <property type="entry name" value="BURP DOMAIN-CONTAINING PROTEIN"/>
    <property type="match status" value="1"/>
</dbReference>
<dbReference type="PROSITE" id="PS51277">
    <property type="entry name" value="BURP"/>
    <property type="match status" value="1"/>
</dbReference>
<evidence type="ECO:0000256" key="2">
    <source>
        <dbReference type="ARBA" id="ARBA00004271"/>
    </source>
</evidence>
<keyword evidence="6" id="KW-0325">Glycoprotein</keyword>
<dbReference type="GO" id="GO:0048046">
    <property type="term" value="C:apoplast"/>
    <property type="evidence" value="ECO:0007669"/>
    <property type="project" value="UniProtKB-SubCell"/>
</dbReference>
<accession>A0A6P6WT90</accession>
<dbReference type="RefSeq" id="XP_027118673.1">
    <property type="nucleotide sequence ID" value="XM_027262872.1"/>
</dbReference>
<keyword evidence="9" id="KW-1185">Reference proteome</keyword>
<keyword evidence="3" id="KW-0134">Cell wall</keyword>
<organism evidence="9 10">
    <name type="scientific">Coffea arabica</name>
    <name type="common">Arabian coffee</name>
    <dbReference type="NCBI Taxonomy" id="13443"/>
    <lineage>
        <taxon>Eukaryota</taxon>
        <taxon>Viridiplantae</taxon>
        <taxon>Streptophyta</taxon>
        <taxon>Embryophyta</taxon>
        <taxon>Tracheophyta</taxon>
        <taxon>Spermatophyta</taxon>
        <taxon>Magnoliopsida</taxon>
        <taxon>eudicotyledons</taxon>
        <taxon>Gunneridae</taxon>
        <taxon>Pentapetalae</taxon>
        <taxon>asterids</taxon>
        <taxon>lamiids</taxon>
        <taxon>Gentianales</taxon>
        <taxon>Rubiaceae</taxon>
        <taxon>Ixoroideae</taxon>
        <taxon>Gardenieae complex</taxon>
        <taxon>Bertiereae - Coffeeae clade</taxon>
        <taxon>Coffeeae</taxon>
        <taxon>Coffea</taxon>
    </lineage>
</organism>
<comment type="subcellular location">
    <subcellularLocation>
        <location evidence="1">Secreted</location>
        <location evidence="1">Cell wall</location>
    </subcellularLocation>
    <subcellularLocation>
        <location evidence="2">Secreted</location>
        <location evidence="2">Extracellular space</location>
        <location evidence="2">Apoplast</location>
    </subcellularLocation>
</comment>
<protein>
    <submittedName>
        <fullName evidence="10">BURP domain-containing protein 16-like</fullName>
    </submittedName>
</protein>
<dbReference type="InterPro" id="IPR051897">
    <property type="entry name" value="PG-associated_BURP"/>
</dbReference>